<evidence type="ECO:0000313" key="1">
    <source>
        <dbReference type="EMBL" id="OLP86329.1"/>
    </source>
</evidence>
<keyword evidence="2" id="KW-1185">Reference proteome</keyword>
<dbReference type="AlphaFoldDB" id="A0A1Q9CTT1"/>
<reference evidence="1 2" key="1">
    <citation type="submission" date="2016-02" db="EMBL/GenBank/DDBJ databases">
        <title>Genome analysis of coral dinoflagellate symbionts highlights evolutionary adaptations to a symbiotic lifestyle.</title>
        <authorList>
            <person name="Aranda M."/>
            <person name="Li Y."/>
            <person name="Liew Y.J."/>
            <person name="Baumgarten S."/>
            <person name="Simakov O."/>
            <person name="Wilson M."/>
            <person name="Piel J."/>
            <person name="Ashoor H."/>
            <person name="Bougouffa S."/>
            <person name="Bajic V.B."/>
            <person name="Ryu T."/>
            <person name="Ravasi T."/>
            <person name="Bayer T."/>
            <person name="Micklem G."/>
            <person name="Kim H."/>
            <person name="Bhak J."/>
            <person name="Lajeunesse T.C."/>
            <person name="Voolstra C.R."/>
        </authorList>
    </citation>
    <scope>NUCLEOTIDE SEQUENCE [LARGE SCALE GENOMIC DNA]</scope>
    <source>
        <strain evidence="1 2">CCMP2467</strain>
    </source>
</reference>
<gene>
    <name evidence="1" type="ORF">AK812_SmicGene32564</name>
</gene>
<protein>
    <submittedName>
        <fullName evidence="1">Uncharacterized protein</fullName>
    </submittedName>
</protein>
<organism evidence="1 2">
    <name type="scientific">Symbiodinium microadriaticum</name>
    <name type="common">Dinoflagellate</name>
    <name type="synonym">Zooxanthella microadriatica</name>
    <dbReference type="NCBI Taxonomy" id="2951"/>
    <lineage>
        <taxon>Eukaryota</taxon>
        <taxon>Sar</taxon>
        <taxon>Alveolata</taxon>
        <taxon>Dinophyceae</taxon>
        <taxon>Suessiales</taxon>
        <taxon>Symbiodiniaceae</taxon>
        <taxon>Symbiodinium</taxon>
    </lineage>
</organism>
<proteinExistence type="predicted"/>
<sequence>MRGHQSASSRLKSTEAILPDSFDMVPSTNQMWQDLTRGIAGTRCNFCCVPEQLRGTFDLTASSRSLRSPGVGLVKPQEPAAHCELHAIRVGPRMNLNGYSVPKPASMLRIGSEISQRDTHVSQWLQDYHRDPFPHSLLRTREMKEVSVGSFSNLTADLDLEDLPECKGTLLQKAVGSDEWQCDALSGDRSSDAEEKCENLS</sequence>
<name>A0A1Q9CTT1_SYMMI</name>
<dbReference type="Proteomes" id="UP000186817">
    <property type="component" value="Unassembled WGS sequence"/>
</dbReference>
<evidence type="ECO:0000313" key="2">
    <source>
        <dbReference type="Proteomes" id="UP000186817"/>
    </source>
</evidence>
<accession>A0A1Q9CTT1</accession>
<dbReference type="EMBL" id="LSRX01000921">
    <property type="protein sequence ID" value="OLP86329.1"/>
    <property type="molecule type" value="Genomic_DNA"/>
</dbReference>
<dbReference type="OrthoDB" id="10269478at2759"/>
<comment type="caution">
    <text evidence="1">The sequence shown here is derived from an EMBL/GenBank/DDBJ whole genome shotgun (WGS) entry which is preliminary data.</text>
</comment>